<evidence type="ECO:0000313" key="1">
    <source>
        <dbReference type="EMBL" id="ELY55433.1"/>
    </source>
</evidence>
<accession>L9X4B2</accession>
<sequence length="168" mass="17726">MSRRRYLAVSATVGTAAVAGCSTAVDFLAGLVLEDINVLNGGEQGLAGSVEVAGPDGSLVLEDRFDLAPGGDDAGEDAQATYDDVLTDSGEYAVTLELDDEDGDALGDDGDEDVLDDRIIEDFVEVAEPADEHVIVFFGPAETDDAVAMTVVEKLSDLEERDEFDDEF</sequence>
<gene>
    <name evidence="1" type="ORF">C491_17007</name>
</gene>
<dbReference type="AlphaFoldDB" id="L9X4B2"/>
<reference evidence="1 2" key="1">
    <citation type="journal article" date="2014" name="PLoS Genet.">
        <title>Phylogenetically driven sequencing of extremely halophilic archaea reveals strategies for static and dynamic osmo-response.</title>
        <authorList>
            <person name="Becker E.A."/>
            <person name="Seitzer P.M."/>
            <person name="Tritt A."/>
            <person name="Larsen D."/>
            <person name="Krusor M."/>
            <person name="Yao A.I."/>
            <person name="Wu D."/>
            <person name="Madern D."/>
            <person name="Eisen J.A."/>
            <person name="Darling A.E."/>
            <person name="Facciotti M.T."/>
        </authorList>
    </citation>
    <scope>NUCLEOTIDE SEQUENCE [LARGE SCALE GENOMIC DNA]</scope>
    <source>
        <strain evidence="1 2">DSM 10524</strain>
    </source>
</reference>
<keyword evidence="2" id="KW-1185">Reference proteome</keyword>
<dbReference type="PROSITE" id="PS51257">
    <property type="entry name" value="PROKAR_LIPOPROTEIN"/>
    <property type="match status" value="1"/>
</dbReference>
<dbReference type="EMBL" id="AOIB01000031">
    <property type="protein sequence ID" value="ELY55433.1"/>
    <property type="molecule type" value="Genomic_DNA"/>
</dbReference>
<evidence type="ECO:0000313" key="2">
    <source>
        <dbReference type="Proteomes" id="UP000011688"/>
    </source>
</evidence>
<dbReference type="Proteomes" id="UP000011688">
    <property type="component" value="Unassembled WGS sequence"/>
</dbReference>
<proteinExistence type="predicted"/>
<comment type="caution">
    <text evidence="1">The sequence shown here is derived from an EMBL/GenBank/DDBJ whole genome shotgun (WGS) entry which is preliminary data.</text>
</comment>
<name>L9X4B2_9EURY</name>
<dbReference type="eggNOG" id="arCOG06432">
    <property type="taxonomic scope" value="Archaea"/>
</dbReference>
<organism evidence="1 2">
    <name type="scientific">Natronococcus amylolyticus DSM 10524</name>
    <dbReference type="NCBI Taxonomy" id="1227497"/>
    <lineage>
        <taxon>Archaea</taxon>
        <taxon>Methanobacteriati</taxon>
        <taxon>Methanobacteriota</taxon>
        <taxon>Stenosarchaea group</taxon>
        <taxon>Halobacteria</taxon>
        <taxon>Halobacteriales</taxon>
        <taxon>Natrialbaceae</taxon>
        <taxon>Natronococcus</taxon>
    </lineage>
</organism>
<protein>
    <submittedName>
        <fullName evidence="1">Uncharacterized protein</fullName>
    </submittedName>
</protein>